<dbReference type="GeneID" id="36408368"/>
<proteinExistence type="predicted"/>
<sequence>MVEQQNELFSIGVLKRSQCRYQGTHLLGYRDSVFTKTAGLGQSIATCALPNQTLSKYHPKSKL</sequence>
<dbReference type="RefSeq" id="XP_024579464.1">
    <property type="nucleotide sequence ID" value="XM_024729049.1"/>
</dbReference>
<dbReference type="Proteomes" id="UP000054928">
    <property type="component" value="Unassembled WGS sequence"/>
</dbReference>
<dbReference type="EMBL" id="CCYD01000653">
    <property type="protein sequence ID" value="CEG43095.1"/>
    <property type="molecule type" value="Genomic_DNA"/>
</dbReference>
<reference evidence="2" key="1">
    <citation type="submission" date="2014-09" db="EMBL/GenBank/DDBJ databases">
        <authorList>
            <person name="Sharma Rahul"/>
            <person name="Thines Marco"/>
        </authorList>
    </citation>
    <scope>NUCLEOTIDE SEQUENCE [LARGE SCALE GENOMIC DNA]</scope>
</reference>
<organism evidence="1 2">
    <name type="scientific">Plasmopara halstedii</name>
    <name type="common">Downy mildew of sunflower</name>
    <dbReference type="NCBI Taxonomy" id="4781"/>
    <lineage>
        <taxon>Eukaryota</taxon>
        <taxon>Sar</taxon>
        <taxon>Stramenopiles</taxon>
        <taxon>Oomycota</taxon>
        <taxon>Peronosporomycetes</taxon>
        <taxon>Peronosporales</taxon>
        <taxon>Peronosporaceae</taxon>
        <taxon>Plasmopara</taxon>
    </lineage>
</organism>
<name>A0A0P1AP72_PLAHL</name>
<keyword evidence="2" id="KW-1185">Reference proteome</keyword>
<evidence type="ECO:0000313" key="1">
    <source>
        <dbReference type="EMBL" id="CEG43095.1"/>
    </source>
</evidence>
<accession>A0A0P1AP72</accession>
<evidence type="ECO:0000313" key="2">
    <source>
        <dbReference type="Proteomes" id="UP000054928"/>
    </source>
</evidence>
<dbReference type="AlphaFoldDB" id="A0A0P1AP72"/>
<protein>
    <submittedName>
        <fullName evidence="1">Uncharacterized protein</fullName>
    </submittedName>
</protein>